<proteinExistence type="inferred from homology"/>
<evidence type="ECO:0000256" key="6">
    <source>
        <dbReference type="ARBA" id="ARBA00022475"/>
    </source>
</evidence>
<evidence type="ECO:0000256" key="7">
    <source>
        <dbReference type="ARBA" id="ARBA00022519"/>
    </source>
</evidence>
<dbReference type="HOGENOM" id="CLU_214404_0_0_5"/>
<accession>S9Q8B4</accession>
<keyword evidence="5 12" id="KW-0813">Transport</keyword>
<dbReference type="Proteomes" id="UP000015347">
    <property type="component" value="Unassembled WGS sequence"/>
</dbReference>
<keyword evidence="9 12" id="KW-0201">Cytochrome c-type biogenesis</keyword>
<evidence type="ECO:0000256" key="3">
    <source>
        <dbReference type="ARBA" id="ARBA00008741"/>
    </source>
</evidence>
<comment type="subcellular location">
    <subcellularLocation>
        <location evidence="2 12">Cell inner membrane</location>
        <topology evidence="2 12">Single-pass membrane protein</topology>
    </subcellularLocation>
</comment>
<dbReference type="RefSeq" id="WP_020041918.1">
    <property type="nucleotide sequence ID" value="NZ_KE557284.1"/>
</dbReference>
<evidence type="ECO:0000313" key="14">
    <source>
        <dbReference type="Proteomes" id="UP000015347"/>
    </source>
</evidence>
<evidence type="ECO:0000256" key="8">
    <source>
        <dbReference type="ARBA" id="ARBA00022692"/>
    </source>
</evidence>
<evidence type="ECO:0000256" key="12">
    <source>
        <dbReference type="RuleBase" id="RU363101"/>
    </source>
</evidence>
<protein>
    <recommendedName>
        <fullName evidence="4 12">Heme exporter protein D</fullName>
    </recommendedName>
</protein>
<sequence>MTPDLGKYAFAVLGSYVVSLVLIAAVIVLSLVRSRRVRAELKRIEERLRNG</sequence>
<keyword evidence="14" id="KW-1185">Reference proteome</keyword>
<feature type="transmembrane region" description="Helical" evidence="12">
    <location>
        <begin position="12"/>
        <end position="32"/>
    </location>
</feature>
<evidence type="ECO:0000256" key="9">
    <source>
        <dbReference type="ARBA" id="ARBA00022748"/>
    </source>
</evidence>
<evidence type="ECO:0000256" key="2">
    <source>
        <dbReference type="ARBA" id="ARBA00004377"/>
    </source>
</evidence>
<dbReference type="NCBIfam" id="TIGR03141">
    <property type="entry name" value="cytochro_ccmD"/>
    <property type="match status" value="1"/>
</dbReference>
<gene>
    <name evidence="13" type="ORF">Salmuc_01248</name>
</gene>
<evidence type="ECO:0000256" key="11">
    <source>
        <dbReference type="ARBA" id="ARBA00023136"/>
    </source>
</evidence>
<dbReference type="STRING" id="1123237.Salmuc_01248"/>
<dbReference type="InterPro" id="IPR007078">
    <property type="entry name" value="Haem_export_protD_CcmD"/>
</dbReference>
<evidence type="ECO:0000256" key="1">
    <source>
        <dbReference type="ARBA" id="ARBA00002442"/>
    </source>
</evidence>
<dbReference type="EMBL" id="APVH01000056">
    <property type="protein sequence ID" value="EPX76262.1"/>
    <property type="molecule type" value="Genomic_DNA"/>
</dbReference>
<dbReference type="GO" id="GO:0017004">
    <property type="term" value="P:cytochrome complex assembly"/>
    <property type="evidence" value="ECO:0007669"/>
    <property type="project" value="UniProtKB-KW"/>
</dbReference>
<dbReference type="GO" id="GO:0005886">
    <property type="term" value="C:plasma membrane"/>
    <property type="evidence" value="ECO:0007669"/>
    <property type="project" value="UniProtKB-SubCell"/>
</dbReference>
<comment type="caution">
    <text evidence="13">The sequence shown here is derived from an EMBL/GenBank/DDBJ whole genome shotgun (WGS) entry which is preliminary data.</text>
</comment>
<name>S9Q8B4_9RHOB</name>
<keyword evidence="11 12" id="KW-0472">Membrane</keyword>
<comment type="similarity">
    <text evidence="3 12">Belongs to the CcmD/CycX/HelD family.</text>
</comment>
<comment type="function">
    <text evidence="1 12">Required for the export of heme to the periplasm for the biogenesis of c-type cytochromes.</text>
</comment>
<evidence type="ECO:0000256" key="4">
    <source>
        <dbReference type="ARBA" id="ARBA00016461"/>
    </source>
</evidence>
<dbReference type="GO" id="GO:0015886">
    <property type="term" value="P:heme transport"/>
    <property type="evidence" value="ECO:0007669"/>
    <property type="project" value="InterPro"/>
</dbReference>
<evidence type="ECO:0000313" key="13">
    <source>
        <dbReference type="EMBL" id="EPX76262.1"/>
    </source>
</evidence>
<reference evidence="14" key="1">
    <citation type="journal article" date="2014" name="Stand. Genomic Sci.">
        <title>Genome sequence of the exopolysaccharide-producing Salipiger mucosus type strain (DSM 16094(T)), a moderately halophilic member of the Roseobacter clade.</title>
        <authorList>
            <person name="Riedel T."/>
            <person name="Spring S."/>
            <person name="Fiebig A."/>
            <person name="Petersen J."/>
            <person name="Kyrpides N.C."/>
            <person name="Goker M."/>
            <person name="Klenk H.P."/>
        </authorList>
    </citation>
    <scope>NUCLEOTIDE SEQUENCE [LARGE SCALE GENOMIC DNA]</scope>
    <source>
        <strain evidence="14">DSM 16094</strain>
    </source>
</reference>
<dbReference type="Pfam" id="PF04995">
    <property type="entry name" value="CcmD"/>
    <property type="match status" value="1"/>
</dbReference>
<organism evidence="13 14">
    <name type="scientific">Salipiger mucosus DSM 16094</name>
    <dbReference type="NCBI Taxonomy" id="1123237"/>
    <lineage>
        <taxon>Bacteria</taxon>
        <taxon>Pseudomonadati</taxon>
        <taxon>Pseudomonadota</taxon>
        <taxon>Alphaproteobacteria</taxon>
        <taxon>Rhodobacterales</taxon>
        <taxon>Roseobacteraceae</taxon>
        <taxon>Salipiger</taxon>
    </lineage>
</organism>
<keyword evidence="8 12" id="KW-0812">Transmembrane</keyword>
<evidence type="ECO:0000256" key="10">
    <source>
        <dbReference type="ARBA" id="ARBA00022989"/>
    </source>
</evidence>
<dbReference type="AlphaFoldDB" id="S9Q8B4"/>
<keyword evidence="6 12" id="KW-1003">Cell membrane</keyword>
<evidence type="ECO:0000256" key="5">
    <source>
        <dbReference type="ARBA" id="ARBA00022448"/>
    </source>
</evidence>
<keyword evidence="7 12" id="KW-0997">Cell inner membrane</keyword>
<keyword evidence="10 12" id="KW-1133">Transmembrane helix</keyword>